<evidence type="ECO:0000256" key="1">
    <source>
        <dbReference type="SAM" id="Phobius"/>
    </source>
</evidence>
<proteinExistence type="predicted"/>
<dbReference type="EMBL" id="JAHLFE010000216">
    <property type="protein sequence ID" value="MBU3845269.1"/>
    <property type="molecule type" value="Genomic_DNA"/>
</dbReference>
<accession>A0A948TI05</accession>
<keyword evidence="1" id="KW-0472">Membrane</keyword>
<evidence type="ECO:0000313" key="3">
    <source>
        <dbReference type="EMBL" id="MBU3845269.1"/>
    </source>
</evidence>
<keyword evidence="1" id="KW-1133">Transmembrane helix</keyword>
<evidence type="ECO:0000313" key="4">
    <source>
        <dbReference type="Proteomes" id="UP000733611"/>
    </source>
</evidence>
<sequence length="166" mass="18152">MLKKADVQVASATTLQQQFFAGLMWLLLFTCVGAALWLLSFSEVYAEENAMQITMTVGDEQITLQLEDGSATRDWVSRLPMTVDLDNFGNGAEKIFYPSPELDKSDVRRDNTATAGTIAIFEPWGNVAIFLKSNSSAYGLIQLGRIDAAGIKVLQNTSATQATFSK</sequence>
<dbReference type="InterPro" id="IPR041183">
    <property type="entry name" value="Cyclophilin-like"/>
</dbReference>
<dbReference type="Gene3D" id="2.40.100.20">
    <property type="match status" value="1"/>
</dbReference>
<protein>
    <recommendedName>
        <fullName evidence="2">Cyclophilin-like domain-containing protein</fullName>
    </recommendedName>
</protein>
<organism evidence="3 4">
    <name type="scientific">Candidatus Anaerobiospirillum pullicola</name>
    <dbReference type="NCBI Taxonomy" id="2838451"/>
    <lineage>
        <taxon>Bacteria</taxon>
        <taxon>Pseudomonadati</taxon>
        <taxon>Pseudomonadota</taxon>
        <taxon>Gammaproteobacteria</taxon>
        <taxon>Aeromonadales</taxon>
        <taxon>Succinivibrionaceae</taxon>
        <taxon>Anaerobiospirillum</taxon>
    </lineage>
</organism>
<comment type="caution">
    <text evidence="3">The sequence shown here is derived from an EMBL/GenBank/DDBJ whole genome shotgun (WGS) entry which is preliminary data.</text>
</comment>
<feature type="transmembrane region" description="Helical" evidence="1">
    <location>
        <begin position="20"/>
        <end position="41"/>
    </location>
</feature>
<keyword evidence="1" id="KW-0812">Transmembrane</keyword>
<dbReference type="SUPFAM" id="SSF50891">
    <property type="entry name" value="Cyclophilin-like"/>
    <property type="match status" value="1"/>
</dbReference>
<reference evidence="3" key="1">
    <citation type="journal article" date="2021" name="PeerJ">
        <title>Extensive microbial diversity within the chicken gut microbiome revealed by metagenomics and culture.</title>
        <authorList>
            <person name="Gilroy R."/>
            <person name="Ravi A."/>
            <person name="Getino M."/>
            <person name="Pursley I."/>
            <person name="Horton D.L."/>
            <person name="Alikhan N.F."/>
            <person name="Baker D."/>
            <person name="Gharbi K."/>
            <person name="Hall N."/>
            <person name="Watson M."/>
            <person name="Adriaenssens E.M."/>
            <person name="Foster-Nyarko E."/>
            <person name="Jarju S."/>
            <person name="Secka A."/>
            <person name="Antonio M."/>
            <person name="Oren A."/>
            <person name="Chaudhuri R.R."/>
            <person name="La Ragione R."/>
            <person name="Hildebrand F."/>
            <person name="Pallen M.J."/>
        </authorList>
    </citation>
    <scope>NUCLEOTIDE SEQUENCE</scope>
    <source>
        <strain evidence="3">378</strain>
    </source>
</reference>
<dbReference type="AlphaFoldDB" id="A0A948TI05"/>
<reference evidence="3" key="2">
    <citation type="submission" date="2021-04" db="EMBL/GenBank/DDBJ databases">
        <authorList>
            <person name="Gilroy R."/>
        </authorList>
    </citation>
    <scope>NUCLEOTIDE SEQUENCE</scope>
    <source>
        <strain evidence="3">378</strain>
    </source>
</reference>
<dbReference type="InterPro" id="IPR029000">
    <property type="entry name" value="Cyclophilin-like_dom_sf"/>
</dbReference>
<gene>
    <name evidence="3" type="ORF">H9847_10490</name>
</gene>
<feature type="domain" description="Cyclophilin-like" evidence="2">
    <location>
        <begin position="55"/>
        <end position="164"/>
    </location>
</feature>
<dbReference type="Proteomes" id="UP000733611">
    <property type="component" value="Unassembled WGS sequence"/>
</dbReference>
<name>A0A948TI05_9GAMM</name>
<evidence type="ECO:0000259" key="2">
    <source>
        <dbReference type="Pfam" id="PF18050"/>
    </source>
</evidence>
<dbReference type="Pfam" id="PF18050">
    <property type="entry name" value="Cyclophil_like2"/>
    <property type="match status" value="1"/>
</dbReference>